<evidence type="ECO:0000256" key="2">
    <source>
        <dbReference type="ARBA" id="ARBA00022840"/>
    </source>
</evidence>
<dbReference type="InterPro" id="IPR018973">
    <property type="entry name" value="MZB"/>
</dbReference>
<dbReference type="Gene3D" id="3.40.50.300">
    <property type="entry name" value="P-loop containing nucleotide triphosphate hydrolases"/>
    <property type="match status" value="2"/>
</dbReference>
<dbReference type="SMART" id="SM00490">
    <property type="entry name" value="HELICc"/>
    <property type="match status" value="1"/>
</dbReference>
<keyword evidence="5" id="KW-0347">Helicase</keyword>
<sequence length="1756" mass="201576">MENYSVHGTHNALKQKLIDYIRAQYLGENKFLLEACNEMIEQEGTLFQKPYIEANPAYQVITNGIQQSNEIPNKIKNILTEMSDKNLGVFPHPFKHQIKALESFYRGQDLFVTTGTGSGKTECFMWPMISNIVNEAATKPKTWQHRGVRALMLYPMNALVSDQIGRLRRMIGDQNGDFREVFNRLTGNDQLRVPQFGMYTGRTPYPGKLNHDEDKQLARTLSDSLLNKEETTKQKLRKIGKYPAKYNLEEYISGLTQGKHITHDHDAELITRQEMQQLCPDILITNYSMLEYMIIRPAEQTIWDSTKDWLNQDEDNKLLIVIDEAHMYRGASGGEVALLIRRLLHKLGITRNKVRFILTSASVPSEGEKYITEFANNLTAQDAQQSTFDIIYGEQQELNLVDSIDLSAEILTQCDISTFLGDENSKLLAIERFAKVVYTSENIKFHNYQDSQQWLYEYLINCKPMNLILKACRGKAISYAELSRSTFPESEVEKASRATEVLLALAPLAKNKDGQILFPARLHMMFRGLQGIYVCSNPDCCAAHSDDDYRLGKLYFGNVRDTCDCCGSRVYELLNDRRCGALFLKGYMYQKSSNTKDFVWNSIGEIYDESYKEVHFYIIPGQNYKKTTNETKVGWLHAATGLLFTDDTHANKKGFLHVAYNAKELKGKPGQLTYDTCPKCSKSKLKPSDFITKGNESFYNLVSEQLIIQPPTIFDQKLIEKLPNAGRKVLLFSDSRQRAAGLAKDLTRAADDEAVRKAMVIAVQKLEKWAVERNKQPTINLLYVAFLEVAVTHNLHLFYGDQKTSLVGDMKKVKQKIERNKRHNRELNYESLKIDFNTTPGLYDEQLLKLMCSSYRSLSDIGLCYIKPCSEDKLIEVEDELGDYNINLSTEEFEKLFSSWANYVMKDSYALGDTISDEVRENARPTSYGRFGISSDAKLPSGIRKILTEQGFTNEEVSIIHKCMLKYTATPQGNQNSYLNLNTMMLTYNNKQQWYHCEKCAGVFALTLWGKCAHCGDSHVTLMTERDFQRFDFWRKPVLEVIDSSSLKSITSINTEEHTAQLSHKDQRQKMWSTTEDYEMRFQDVQINDDTPVDILSCTTTMEVGIDIGSLTAVGLRNIPPMRENYQQRAGRAGRRSSAISTIVTYTDNGPHDSYYFSHPQEIIAGKVRKPWIDVKNPKLIARHMNMIILTDFMMEIHEGMDKVGIETFYNQYYSGFCTFLEEYNKKEDELKVILPDLKLVHLTNVKYSLKFLLDGIQLKVKEKAIDYINERDEQKSLLDVMYEESVLPTYSFPKNVVGFYIEDKDGKIDQKPERALDMAISEYAPGRTLVVNKKTYKSGGIYNFHSKFRVGQYEKPAKSYFENAEYVKQLYYCRNESCGWFGIDKPEENECPFCKQHNIDVQHMLKPWGFAPVSAKSIPESEAENEISYAEAPCYSATPTQDDMCRTDYKYIKVAERSDQTLIILNKGPNGKGFKVCKDCGAAVTGDEDMKGIGRPYNHPRSKKKCYHNDVEHVVLGHNLNTDMVILEFTLDNKQVNTNISDLWIKTAAMTLSEAIVLAAGRLLDVEFNEIKSGYRLRYSPENTYVDIYLFDSLSSGAGYSSEIANHINELLDYTERVLEECTCTSSCHQCLNHFWNQRNQNGMDRHTALQLLRYGQFGKVEREYELNEQLEIFKPIKDLIELNGIHVESTNNKLVVRNDYDLREVYIYPSMWNKNNRNIPKNTVGISDRLIYRALPEAYFQLMSSDKSSSKLHS</sequence>
<dbReference type="InterPro" id="IPR011545">
    <property type="entry name" value="DEAD/DEAH_box_helicase_dom"/>
</dbReference>
<dbReference type="PANTHER" id="PTHR47957:SF3">
    <property type="entry name" value="ATP-DEPENDENT HELICASE HRQ1"/>
    <property type="match status" value="1"/>
</dbReference>
<dbReference type="EMBL" id="JACSQL010000009">
    <property type="protein sequence ID" value="MBD7970011.1"/>
    <property type="molecule type" value="Genomic_DNA"/>
</dbReference>
<evidence type="ECO:0000256" key="1">
    <source>
        <dbReference type="ARBA" id="ARBA00022741"/>
    </source>
</evidence>
<dbReference type="Pfam" id="PF00270">
    <property type="entry name" value="DEAD"/>
    <property type="match status" value="1"/>
</dbReference>
<feature type="domain" description="Helicase ATP-binding" evidence="3">
    <location>
        <begin position="101"/>
        <end position="381"/>
    </location>
</feature>
<keyword evidence="1" id="KW-0547">Nucleotide-binding</keyword>
<dbReference type="SMART" id="SM00487">
    <property type="entry name" value="DEXDc"/>
    <property type="match status" value="1"/>
</dbReference>
<dbReference type="Pfam" id="PF00271">
    <property type="entry name" value="Helicase_C"/>
    <property type="match status" value="1"/>
</dbReference>
<dbReference type="InterPro" id="IPR027417">
    <property type="entry name" value="P-loop_NTPase"/>
</dbReference>
<dbReference type="PROSITE" id="PS51192">
    <property type="entry name" value="HELICASE_ATP_BIND_1"/>
    <property type="match status" value="1"/>
</dbReference>
<dbReference type="InterPro" id="IPR001650">
    <property type="entry name" value="Helicase_C-like"/>
</dbReference>
<evidence type="ECO:0000313" key="6">
    <source>
        <dbReference type="Proteomes" id="UP000608071"/>
    </source>
</evidence>
<keyword evidence="2" id="KW-0067">ATP-binding</keyword>
<gene>
    <name evidence="5" type="ORF">H9647_18275</name>
</gene>
<dbReference type="GO" id="GO:0004386">
    <property type="term" value="F:helicase activity"/>
    <property type="evidence" value="ECO:0007669"/>
    <property type="project" value="UniProtKB-KW"/>
</dbReference>
<evidence type="ECO:0000259" key="4">
    <source>
        <dbReference type="PROSITE" id="PS51194"/>
    </source>
</evidence>
<dbReference type="PANTHER" id="PTHR47957">
    <property type="entry name" value="ATP-DEPENDENT HELICASE HRQ1"/>
    <property type="match status" value="1"/>
</dbReference>
<dbReference type="Proteomes" id="UP000608071">
    <property type="component" value="Unassembled WGS sequence"/>
</dbReference>
<dbReference type="RefSeq" id="WP_191802641.1">
    <property type="nucleotide sequence ID" value="NZ_JACSQL010000009.1"/>
</dbReference>
<protein>
    <submittedName>
        <fullName evidence="5">DEAD/DEAH box helicase</fullName>
    </submittedName>
</protein>
<evidence type="ECO:0000259" key="3">
    <source>
        <dbReference type="PROSITE" id="PS51192"/>
    </source>
</evidence>
<organism evidence="5 6">
    <name type="scientific">Paenibacillus gallinarum</name>
    <dbReference type="NCBI Taxonomy" id="2762232"/>
    <lineage>
        <taxon>Bacteria</taxon>
        <taxon>Bacillati</taxon>
        <taxon>Bacillota</taxon>
        <taxon>Bacilli</taxon>
        <taxon>Bacillales</taxon>
        <taxon>Paenibacillaceae</taxon>
        <taxon>Paenibacillus</taxon>
    </lineage>
</organism>
<proteinExistence type="predicted"/>
<feature type="domain" description="Helicase C-terminal" evidence="4">
    <location>
        <begin position="1034"/>
        <end position="1181"/>
    </location>
</feature>
<keyword evidence="6" id="KW-1185">Reference proteome</keyword>
<accession>A0ABR8T2N5</accession>
<dbReference type="SUPFAM" id="SSF52540">
    <property type="entry name" value="P-loop containing nucleoside triphosphate hydrolases"/>
    <property type="match status" value="2"/>
</dbReference>
<comment type="caution">
    <text evidence="5">The sequence shown here is derived from an EMBL/GenBank/DDBJ whole genome shotgun (WGS) entry which is preliminary data.</text>
</comment>
<dbReference type="InterPro" id="IPR014001">
    <property type="entry name" value="Helicase_ATP-bd"/>
</dbReference>
<keyword evidence="5" id="KW-0378">Hydrolase</keyword>
<reference evidence="5 6" key="1">
    <citation type="submission" date="2020-08" db="EMBL/GenBank/DDBJ databases">
        <title>A Genomic Blueprint of the Chicken Gut Microbiome.</title>
        <authorList>
            <person name="Gilroy R."/>
            <person name="Ravi A."/>
            <person name="Getino M."/>
            <person name="Pursley I."/>
            <person name="Horton D.L."/>
            <person name="Alikhan N.-F."/>
            <person name="Baker D."/>
            <person name="Gharbi K."/>
            <person name="Hall N."/>
            <person name="Watson M."/>
            <person name="Adriaenssens E.M."/>
            <person name="Foster-Nyarko E."/>
            <person name="Jarju S."/>
            <person name="Secka A."/>
            <person name="Antonio M."/>
            <person name="Oren A."/>
            <person name="Chaudhuri R."/>
            <person name="La Ragione R.M."/>
            <person name="Hildebrand F."/>
            <person name="Pallen M.J."/>
        </authorList>
    </citation>
    <scope>NUCLEOTIDE SEQUENCE [LARGE SCALE GENOMIC DNA]</scope>
    <source>
        <strain evidence="5 6">Sa2BVA9</strain>
    </source>
</reference>
<dbReference type="PROSITE" id="PS51194">
    <property type="entry name" value="HELICASE_CTER"/>
    <property type="match status" value="1"/>
</dbReference>
<evidence type="ECO:0000313" key="5">
    <source>
        <dbReference type="EMBL" id="MBD7970011.1"/>
    </source>
</evidence>
<name>A0ABR8T2N5_9BACL</name>
<dbReference type="Pfam" id="PF09369">
    <property type="entry name" value="MZB"/>
    <property type="match status" value="1"/>
</dbReference>